<evidence type="ECO:0000256" key="1">
    <source>
        <dbReference type="SAM" id="MobiDB-lite"/>
    </source>
</evidence>
<organism evidence="2 3">
    <name type="scientific">Tagetes erecta</name>
    <name type="common">African marigold</name>
    <dbReference type="NCBI Taxonomy" id="13708"/>
    <lineage>
        <taxon>Eukaryota</taxon>
        <taxon>Viridiplantae</taxon>
        <taxon>Streptophyta</taxon>
        <taxon>Embryophyta</taxon>
        <taxon>Tracheophyta</taxon>
        <taxon>Spermatophyta</taxon>
        <taxon>Magnoliopsida</taxon>
        <taxon>eudicotyledons</taxon>
        <taxon>Gunneridae</taxon>
        <taxon>Pentapetalae</taxon>
        <taxon>asterids</taxon>
        <taxon>campanulids</taxon>
        <taxon>Asterales</taxon>
        <taxon>Asteraceae</taxon>
        <taxon>Asteroideae</taxon>
        <taxon>Heliantheae alliance</taxon>
        <taxon>Tageteae</taxon>
        <taxon>Tagetes</taxon>
    </lineage>
</organism>
<proteinExistence type="predicted"/>
<dbReference type="Proteomes" id="UP001229421">
    <property type="component" value="Unassembled WGS sequence"/>
</dbReference>
<evidence type="ECO:0000313" key="3">
    <source>
        <dbReference type="Proteomes" id="UP001229421"/>
    </source>
</evidence>
<protein>
    <submittedName>
        <fullName evidence="2">Uncharacterized protein</fullName>
    </submittedName>
</protein>
<evidence type="ECO:0000313" key="2">
    <source>
        <dbReference type="EMBL" id="KAK1413789.1"/>
    </source>
</evidence>
<comment type="caution">
    <text evidence="2">The sequence shown here is derived from an EMBL/GenBank/DDBJ whole genome shotgun (WGS) entry which is preliminary data.</text>
</comment>
<sequence>MDQLDSGNSPIPGTRTMTPLEFDLNKTPPPSPPQEDGNDNGATLDDRRTSHGRTPNETVMCSTESRGRKRLRRSASVDSGGGGLELFDLNVSPPREVDDADDDDVEVELMYDLLFLFEDLCLDDGQA</sequence>
<dbReference type="AlphaFoldDB" id="A0AAD8K161"/>
<dbReference type="EMBL" id="JAUHHV010000009">
    <property type="protein sequence ID" value="KAK1413789.1"/>
    <property type="molecule type" value="Genomic_DNA"/>
</dbReference>
<keyword evidence="3" id="KW-1185">Reference proteome</keyword>
<name>A0AAD8K161_TARER</name>
<reference evidence="2" key="1">
    <citation type="journal article" date="2023" name="bioRxiv">
        <title>Improved chromosome-level genome assembly for marigold (Tagetes erecta).</title>
        <authorList>
            <person name="Jiang F."/>
            <person name="Yuan L."/>
            <person name="Wang S."/>
            <person name="Wang H."/>
            <person name="Xu D."/>
            <person name="Wang A."/>
            <person name="Fan W."/>
        </authorList>
    </citation>
    <scope>NUCLEOTIDE SEQUENCE</scope>
    <source>
        <strain evidence="2">WSJ</strain>
        <tissue evidence="2">Leaf</tissue>
    </source>
</reference>
<feature type="compositionally biased region" description="Polar residues" evidence="1">
    <location>
        <begin position="1"/>
        <end position="17"/>
    </location>
</feature>
<gene>
    <name evidence="2" type="ORF">QVD17_35572</name>
</gene>
<accession>A0AAD8K161</accession>
<feature type="compositionally biased region" description="Polar residues" evidence="1">
    <location>
        <begin position="52"/>
        <end position="64"/>
    </location>
</feature>
<feature type="region of interest" description="Disordered" evidence="1">
    <location>
        <begin position="1"/>
        <end position="101"/>
    </location>
</feature>